<dbReference type="EMBL" id="KQ983039">
    <property type="protein sequence ID" value="KYQ48025.1"/>
    <property type="molecule type" value="Genomic_DNA"/>
</dbReference>
<accession>A0A151WK05</accession>
<evidence type="ECO:0000313" key="2">
    <source>
        <dbReference type="EMBL" id="KYQ48025.1"/>
    </source>
</evidence>
<reference evidence="2 3" key="1">
    <citation type="submission" date="2015-09" db="EMBL/GenBank/DDBJ databases">
        <title>Trachymyrmex zeteki WGS genome.</title>
        <authorList>
            <person name="Nygaard S."/>
            <person name="Hu H."/>
            <person name="Boomsma J."/>
            <person name="Zhang G."/>
        </authorList>
    </citation>
    <scope>NUCLEOTIDE SEQUENCE [LARGE SCALE GENOMIC DNA]</scope>
    <source>
        <strain evidence="2">Tzet28-1</strain>
        <tissue evidence="2">Whole body</tissue>
    </source>
</reference>
<evidence type="ECO:0000313" key="3">
    <source>
        <dbReference type="Proteomes" id="UP000075809"/>
    </source>
</evidence>
<sequence length="156" mass="18208">MRLQQRKERRIEEEKRKAMRIALKSFYGRRRRRDKTKRDAGFCRARSRLLRFAARGGGRQRRRRRRRRRGRGRGRWVASGPRREVHSSSGRRLGDGAVCKWWDGRLMRFVSPTWKSDTYGPVSISPPGRHTRSGAPNRGSACVGRRTTNIVIAHGN</sequence>
<organism evidence="2 3">
    <name type="scientific">Mycetomoellerius zeteki</name>
    <dbReference type="NCBI Taxonomy" id="64791"/>
    <lineage>
        <taxon>Eukaryota</taxon>
        <taxon>Metazoa</taxon>
        <taxon>Ecdysozoa</taxon>
        <taxon>Arthropoda</taxon>
        <taxon>Hexapoda</taxon>
        <taxon>Insecta</taxon>
        <taxon>Pterygota</taxon>
        <taxon>Neoptera</taxon>
        <taxon>Endopterygota</taxon>
        <taxon>Hymenoptera</taxon>
        <taxon>Apocrita</taxon>
        <taxon>Aculeata</taxon>
        <taxon>Formicoidea</taxon>
        <taxon>Formicidae</taxon>
        <taxon>Myrmicinae</taxon>
        <taxon>Mycetomoellerius</taxon>
    </lineage>
</organism>
<feature type="compositionally biased region" description="Basic residues" evidence="1">
    <location>
        <begin position="58"/>
        <end position="74"/>
    </location>
</feature>
<name>A0A151WK05_9HYME</name>
<keyword evidence="3" id="KW-1185">Reference proteome</keyword>
<dbReference type="Proteomes" id="UP000075809">
    <property type="component" value="Unassembled WGS sequence"/>
</dbReference>
<feature type="region of interest" description="Disordered" evidence="1">
    <location>
        <begin position="54"/>
        <end position="90"/>
    </location>
</feature>
<evidence type="ECO:0000256" key="1">
    <source>
        <dbReference type="SAM" id="MobiDB-lite"/>
    </source>
</evidence>
<protein>
    <submittedName>
        <fullName evidence="2">Uncharacterized protein</fullName>
    </submittedName>
</protein>
<dbReference type="AlphaFoldDB" id="A0A151WK05"/>
<gene>
    <name evidence="2" type="ORF">ALC60_12985</name>
</gene>
<proteinExistence type="predicted"/>